<reference evidence="2" key="1">
    <citation type="submission" date="2020-08" db="EMBL/GenBank/DDBJ databases">
        <title>Multicomponent nature underlies the extraordinary mechanical properties of spider dragline silk.</title>
        <authorList>
            <person name="Kono N."/>
            <person name="Nakamura H."/>
            <person name="Mori M."/>
            <person name="Yoshida Y."/>
            <person name="Ohtoshi R."/>
            <person name="Malay A.D."/>
            <person name="Moran D.A.P."/>
            <person name="Tomita M."/>
            <person name="Numata K."/>
            <person name="Arakawa K."/>
        </authorList>
    </citation>
    <scope>NUCLEOTIDE SEQUENCE</scope>
</reference>
<dbReference type="GO" id="GO:0003676">
    <property type="term" value="F:nucleic acid binding"/>
    <property type="evidence" value="ECO:0007669"/>
    <property type="project" value="InterPro"/>
</dbReference>
<dbReference type="InterPro" id="IPR001584">
    <property type="entry name" value="Integrase_cat-core"/>
</dbReference>
<dbReference type="InterPro" id="IPR050951">
    <property type="entry name" value="Retrovirus_Pol_polyprotein"/>
</dbReference>
<organism evidence="2 3">
    <name type="scientific">Nephila pilipes</name>
    <name type="common">Giant wood spider</name>
    <name type="synonym">Nephila maculata</name>
    <dbReference type="NCBI Taxonomy" id="299642"/>
    <lineage>
        <taxon>Eukaryota</taxon>
        <taxon>Metazoa</taxon>
        <taxon>Ecdysozoa</taxon>
        <taxon>Arthropoda</taxon>
        <taxon>Chelicerata</taxon>
        <taxon>Arachnida</taxon>
        <taxon>Araneae</taxon>
        <taxon>Araneomorphae</taxon>
        <taxon>Entelegynae</taxon>
        <taxon>Araneoidea</taxon>
        <taxon>Nephilidae</taxon>
        <taxon>Nephila</taxon>
    </lineage>
</organism>
<dbReference type="PANTHER" id="PTHR37984">
    <property type="entry name" value="PROTEIN CBG26694"/>
    <property type="match status" value="1"/>
</dbReference>
<dbReference type="GO" id="GO:0015074">
    <property type="term" value="P:DNA integration"/>
    <property type="evidence" value="ECO:0007669"/>
    <property type="project" value="InterPro"/>
</dbReference>
<dbReference type="Gene3D" id="3.30.420.10">
    <property type="entry name" value="Ribonuclease H-like superfamily/Ribonuclease H"/>
    <property type="match status" value="1"/>
</dbReference>
<evidence type="ECO:0000313" key="2">
    <source>
        <dbReference type="EMBL" id="GFT17376.1"/>
    </source>
</evidence>
<dbReference type="PROSITE" id="PS50994">
    <property type="entry name" value="INTEGRASE"/>
    <property type="match status" value="1"/>
</dbReference>
<keyword evidence="3" id="KW-1185">Reference proteome</keyword>
<feature type="domain" description="Integrase catalytic" evidence="1">
    <location>
        <begin position="1"/>
        <end position="92"/>
    </location>
</feature>
<gene>
    <name evidence="2" type="primary">pol_4332</name>
    <name evidence="2" type="ORF">NPIL_88331</name>
</gene>
<dbReference type="EMBL" id="BMAW01058646">
    <property type="protein sequence ID" value="GFT17376.1"/>
    <property type="molecule type" value="Genomic_DNA"/>
</dbReference>
<name>A0A8X6TJK2_NEPPI</name>
<dbReference type="InterPro" id="IPR036397">
    <property type="entry name" value="RNaseH_sf"/>
</dbReference>
<comment type="caution">
    <text evidence="2">The sequence shown here is derived from an EMBL/GenBank/DDBJ whole genome shotgun (WGS) entry which is preliminary data.</text>
</comment>
<dbReference type="InterPro" id="IPR012337">
    <property type="entry name" value="RNaseH-like_sf"/>
</dbReference>
<dbReference type="SUPFAM" id="SSF53098">
    <property type="entry name" value="Ribonuclease H-like"/>
    <property type="match status" value="1"/>
</dbReference>
<dbReference type="PANTHER" id="PTHR37984:SF15">
    <property type="entry name" value="INTEGRASE CATALYTIC DOMAIN-CONTAINING PROTEIN"/>
    <property type="match status" value="1"/>
</dbReference>
<evidence type="ECO:0000313" key="3">
    <source>
        <dbReference type="Proteomes" id="UP000887013"/>
    </source>
</evidence>
<dbReference type="Proteomes" id="UP000887013">
    <property type="component" value="Unassembled WGS sequence"/>
</dbReference>
<sequence length="103" mass="11662">MLSGRGRSFLPNIVKNINQLCEISHLLTTAYHPQTNGLTETFNGTLANMLSMYIDVKQRNWDNILPYMTFAYDSAKQDTTGFSSSFIIQGRDIQTALDIILQK</sequence>
<proteinExistence type="predicted"/>
<dbReference type="OrthoDB" id="6428870at2759"/>
<dbReference type="AlphaFoldDB" id="A0A8X6TJK2"/>
<protein>
    <submittedName>
        <fullName evidence="2">Retrovirus-related Pol polyprotein from transposon 297</fullName>
    </submittedName>
</protein>
<accession>A0A8X6TJK2</accession>
<evidence type="ECO:0000259" key="1">
    <source>
        <dbReference type="PROSITE" id="PS50994"/>
    </source>
</evidence>